<sequence length="144" mass="16229">MHLFLGPGYNTAMTRLDFNYYQFSNEKKHVKDYPHCLLLEMQGQAPLQVNVIFPNMTELGLNLDSDPMALEPELQRTFIDKLFLPACKAVLAEIAYNRCGGSYAESLSRGLFNFHANTSMSSEDLSAVVEAMLDLVRENQSLAM</sequence>
<dbReference type="AlphaFoldDB" id="A0A8H7QH81"/>
<dbReference type="OrthoDB" id="2302682at2759"/>
<comment type="caution">
    <text evidence="1">The sequence shown here is derived from an EMBL/GenBank/DDBJ whole genome shotgun (WGS) entry which is preliminary data.</text>
</comment>
<keyword evidence="2" id="KW-1185">Reference proteome</keyword>
<dbReference type="Proteomes" id="UP000603453">
    <property type="component" value="Unassembled WGS sequence"/>
</dbReference>
<gene>
    <name evidence="1" type="ORF">INT47_012056</name>
</gene>
<reference evidence="1" key="1">
    <citation type="submission" date="2020-12" db="EMBL/GenBank/DDBJ databases">
        <title>Metabolic potential, ecology and presence of endohyphal bacteria is reflected in genomic diversity of Mucoromycotina.</title>
        <authorList>
            <person name="Muszewska A."/>
            <person name="Okrasinska A."/>
            <person name="Steczkiewicz K."/>
            <person name="Drgas O."/>
            <person name="Orlowska M."/>
            <person name="Perlinska-Lenart U."/>
            <person name="Aleksandrzak-Piekarczyk T."/>
            <person name="Szatraj K."/>
            <person name="Zielenkiewicz U."/>
            <person name="Pilsyk S."/>
            <person name="Malc E."/>
            <person name="Mieczkowski P."/>
            <person name="Kruszewska J.S."/>
            <person name="Biernat P."/>
            <person name="Pawlowska J."/>
        </authorList>
    </citation>
    <scope>NUCLEOTIDE SEQUENCE</scope>
    <source>
        <strain evidence="1">WA0000017839</strain>
    </source>
</reference>
<protein>
    <submittedName>
        <fullName evidence="1">Uncharacterized protein</fullName>
    </submittedName>
</protein>
<evidence type="ECO:0000313" key="2">
    <source>
        <dbReference type="Proteomes" id="UP000603453"/>
    </source>
</evidence>
<proteinExistence type="predicted"/>
<organism evidence="1 2">
    <name type="scientific">Mucor saturninus</name>
    <dbReference type="NCBI Taxonomy" id="64648"/>
    <lineage>
        <taxon>Eukaryota</taxon>
        <taxon>Fungi</taxon>
        <taxon>Fungi incertae sedis</taxon>
        <taxon>Mucoromycota</taxon>
        <taxon>Mucoromycotina</taxon>
        <taxon>Mucoromycetes</taxon>
        <taxon>Mucorales</taxon>
        <taxon>Mucorineae</taxon>
        <taxon>Mucoraceae</taxon>
        <taxon>Mucor</taxon>
    </lineage>
</organism>
<name>A0A8H7QH81_9FUNG</name>
<dbReference type="EMBL" id="JAEPRD010000272">
    <property type="protein sequence ID" value="KAG2192719.1"/>
    <property type="molecule type" value="Genomic_DNA"/>
</dbReference>
<accession>A0A8H7QH81</accession>
<evidence type="ECO:0000313" key="1">
    <source>
        <dbReference type="EMBL" id="KAG2192719.1"/>
    </source>
</evidence>